<feature type="domain" description="Reverse transcriptase Ty1/copia-type" evidence="1">
    <location>
        <begin position="42"/>
        <end position="88"/>
    </location>
</feature>
<accession>A0A438KLE4</accession>
<dbReference type="AlphaFoldDB" id="A0A438KLE4"/>
<dbReference type="InterPro" id="IPR013103">
    <property type="entry name" value="RVT_2"/>
</dbReference>
<reference evidence="2 3" key="1">
    <citation type="journal article" date="2018" name="PLoS Genet.">
        <title>Population sequencing reveals clonal diversity and ancestral inbreeding in the grapevine cultivar Chardonnay.</title>
        <authorList>
            <person name="Roach M.J."/>
            <person name="Johnson D.L."/>
            <person name="Bohlmann J."/>
            <person name="van Vuuren H.J."/>
            <person name="Jones S.J."/>
            <person name="Pretorius I.S."/>
            <person name="Schmidt S.A."/>
            <person name="Borneman A.R."/>
        </authorList>
    </citation>
    <scope>NUCLEOTIDE SEQUENCE [LARGE SCALE GENOMIC DNA]</scope>
    <source>
        <strain evidence="3">cv. Chardonnay</strain>
        <tissue evidence="2">Leaf</tissue>
    </source>
</reference>
<name>A0A438KLE4_VITVI</name>
<protein>
    <submittedName>
        <fullName evidence="2">Putative mitochondrial protein</fullName>
    </submittedName>
</protein>
<proteinExistence type="predicted"/>
<evidence type="ECO:0000313" key="2">
    <source>
        <dbReference type="EMBL" id="RVX22029.1"/>
    </source>
</evidence>
<evidence type="ECO:0000313" key="3">
    <source>
        <dbReference type="Proteomes" id="UP000288805"/>
    </source>
</evidence>
<dbReference type="EMBL" id="QGNW01000004">
    <property type="protein sequence ID" value="RVX22029.1"/>
    <property type="molecule type" value="Genomic_DNA"/>
</dbReference>
<dbReference type="Proteomes" id="UP000288805">
    <property type="component" value="Unassembled WGS sequence"/>
</dbReference>
<dbReference type="Pfam" id="PF07727">
    <property type="entry name" value="RVT_2"/>
    <property type="match status" value="1"/>
</dbReference>
<sequence>MSGKRLRWLSMMHYKGTTLAVALQQDEWKKAMVAEYDALQRNNTWLLVPLAAGRQAIGCKWVYKTKENLDGIVQKYKARLVAKGFHQQGLSPTSWL</sequence>
<gene>
    <name evidence="2" type="primary">AtMg00820_35</name>
    <name evidence="2" type="ORF">CK203_000987</name>
</gene>
<evidence type="ECO:0000259" key="1">
    <source>
        <dbReference type="Pfam" id="PF07727"/>
    </source>
</evidence>
<comment type="caution">
    <text evidence="2">The sequence shown here is derived from an EMBL/GenBank/DDBJ whole genome shotgun (WGS) entry which is preliminary data.</text>
</comment>
<organism evidence="2 3">
    <name type="scientific">Vitis vinifera</name>
    <name type="common">Grape</name>
    <dbReference type="NCBI Taxonomy" id="29760"/>
    <lineage>
        <taxon>Eukaryota</taxon>
        <taxon>Viridiplantae</taxon>
        <taxon>Streptophyta</taxon>
        <taxon>Embryophyta</taxon>
        <taxon>Tracheophyta</taxon>
        <taxon>Spermatophyta</taxon>
        <taxon>Magnoliopsida</taxon>
        <taxon>eudicotyledons</taxon>
        <taxon>Gunneridae</taxon>
        <taxon>Pentapetalae</taxon>
        <taxon>rosids</taxon>
        <taxon>Vitales</taxon>
        <taxon>Vitaceae</taxon>
        <taxon>Viteae</taxon>
        <taxon>Vitis</taxon>
    </lineage>
</organism>